<dbReference type="PANTHER" id="PTHR12045">
    <property type="entry name" value="ALLANTOICASE"/>
    <property type="match status" value="1"/>
</dbReference>
<dbReference type="PIRSF" id="PIRSF016516">
    <property type="entry name" value="Allantoicase"/>
    <property type="match status" value="1"/>
</dbReference>
<evidence type="ECO:0000313" key="6">
    <source>
        <dbReference type="Proteomes" id="UP000078596"/>
    </source>
</evidence>
<feature type="domain" description="Allantoicase" evidence="4">
    <location>
        <begin position="191"/>
        <end position="332"/>
    </location>
</feature>
<comment type="similarity">
    <text evidence="1 3">Belongs to the allantoicase family.</text>
</comment>
<dbReference type="GO" id="GO:0006144">
    <property type="term" value="P:purine nucleobase metabolic process"/>
    <property type="evidence" value="ECO:0007669"/>
    <property type="project" value="UniProtKB-KW"/>
</dbReference>
<dbReference type="STRING" id="1860122.A9404_00850"/>
<dbReference type="GO" id="GO:0000256">
    <property type="term" value="P:allantoin catabolic process"/>
    <property type="evidence" value="ECO:0007669"/>
    <property type="project" value="UniProtKB-UniRule"/>
</dbReference>
<proteinExistence type="inferred from homology"/>
<keyword evidence="2 3" id="KW-0659">Purine metabolism</keyword>
<reference evidence="5 6" key="1">
    <citation type="submission" date="2016-06" db="EMBL/GenBank/DDBJ databases">
        <title>Insight into the functional genes involving in sulfur oxidation in Pearl River water.</title>
        <authorList>
            <person name="Luo J."/>
            <person name="Tan X."/>
            <person name="Lin W."/>
        </authorList>
    </citation>
    <scope>NUCLEOTIDE SEQUENCE [LARGE SCALE GENOMIC DNA]</scope>
    <source>
        <strain evidence="5 6">LS2</strain>
    </source>
</reference>
<dbReference type="GO" id="GO:0004037">
    <property type="term" value="F:allantoicase activity"/>
    <property type="evidence" value="ECO:0007669"/>
    <property type="project" value="UniProtKB-UniRule"/>
</dbReference>
<gene>
    <name evidence="3" type="primary">alc</name>
    <name evidence="5" type="ORF">A9404_00850</name>
</gene>
<keyword evidence="6" id="KW-1185">Reference proteome</keyword>
<evidence type="ECO:0000256" key="1">
    <source>
        <dbReference type="ARBA" id="ARBA00009242"/>
    </source>
</evidence>
<dbReference type="InterPro" id="IPR015908">
    <property type="entry name" value="Allantoicase_dom"/>
</dbReference>
<comment type="pathway">
    <text evidence="3">Nitrogen metabolism; (S)-allantoin degradation; (S)-ureidoglycolate from allantoate (aminidohydrolase route): step 1/1.</text>
</comment>
<dbReference type="HAMAP" id="MF_00813">
    <property type="entry name" value="Allantoicase"/>
    <property type="match status" value="1"/>
</dbReference>
<name>A0A191ZJW0_9GAMM</name>
<dbReference type="SUPFAM" id="SSF49785">
    <property type="entry name" value="Galactose-binding domain-like"/>
    <property type="match status" value="2"/>
</dbReference>
<dbReference type="EMBL" id="CP016027">
    <property type="protein sequence ID" value="ANJ68191.1"/>
    <property type="molecule type" value="Genomic_DNA"/>
</dbReference>
<dbReference type="UniPathway" id="UPA00395">
    <property type="reaction ID" value="UER00654"/>
</dbReference>
<dbReference type="KEGG" id="haz:A9404_00850"/>
<dbReference type="Pfam" id="PF03561">
    <property type="entry name" value="Allantoicase"/>
    <property type="match status" value="2"/>
</dbReference>
<organism evidence="5 6">
    <name type="scientific">Halothiobacillus diazotrophicus</name>
    <dbReference type="NCBI Taxonomy" id="1860122"/>
    <lineage>
        <taxon>Bacteria</taxon>
        <taxon>Pseudomonadati</taxon>
        <taxon>Pseudomonadota</taxon>
        <taxon>Gammaproteobacteria</taxon>
        <taxon>Chromatiales</taxon>
        <taxon>Halothiobacillaceae</taxon>
        <taxon>Halothiobacillus</taxon>
    </lineage>
</organism>
<dbReference type="PANTHER" id="PTHR12045:SF3">
    <property type="entry name" value="INACTIVE ALLANTOICASE-RELATED"/>
    <property type="match status" value="1"/>
</dbReference>
<evidence type="ECO:0000259" key="4">
    <source>
        <dbReference type="Pfam" id="PF03561"/>
    </source>
</evidence>
<dbReference type="AlphaFoldDB" id="A0A191ZJW0"/>
<protein>
    <recommendedName>
        <fullName evidence="3">Probable allantoicase</fullName>
        <ecNumber evidence="3">3.5.3.4</ecNumber>
    </recommendedName>
    <alternativeName>
        <fullName evidence="3">Allantoate amidinohydrolase</fullName>
    </alternativeName>
</protein>
<dbReference type="EC" id="3.5.3.4" evidence="3"/>
<feature type="domain" description="Allantoicase" evidence="4">
    <location>
        <begin position="24"/>
        <end position="170"/>
    </location>
</feature>
<evidence type="ECO:0000313" key="5">
    <source>
        <dbReference type="EMBL" id="ANJ68191.1"/>
    </source>
</evidence>
<dbReference type="InterPro" id="IPR005164">
    <property type="entry name" value="Allantoicase"/>
</dbReference>
<accession>A0A191ZJW0</accession>
<keyword evidence="3" id="KW-0378">Hydrolase</keyword>
<dbReference type="NCBIfam" id="TIGR02961">
    <property type="entry name" value="allantoicase"/>
    <property type="match status" value="1"/>
</dbReference>
<dbReference type="Gene3D" id="2.60.120.260">
    <property type="entry name" value="Galactose-binding domain-like"/>
    <property type="match status" value="2"/>
</dbReference>
<evidence type="ECO:0000256" key="3">
    <source>
        <dbReference type="HAMAP-Rule" id="MF_00813"/>
    </source>
</evidence>
<sequence length="334" mass="36906">MLAPIVDGPDFTRTGLNLADGSLGAEVTSVTDEFFAPRARLLNPEPARFYPDRFDDHGKWMDGWETRRRRTVGHDFCVIRLAMPGLLSGVDFDTSFFTGNFPPAAALEACWSPQGEPGEAAEWVEILPAQVLGGNQHHFHAIAAAGPWTHLRLHIYPDGGMARLRVYGRPHCDWSQVDTSQPVDLLALAHGGDQVAWSDAHYGEPRKLLRPGRGVNMGDGWETRRRREPGNDWCILQLGRPGDISSVTVDTAHFKGNFPARCSIQAAHVERATRPSLIAQSQFWPVLLAEQPLTADAIHDFVVDVALGPITHVRFNIIPDGGVSRLRLWGTPRP</sequence>
<comment type="catalytic activity">
    <reaction evidence="3">
        <text>allantoate + H2O = (S)-ureidoglycolate + urea</text>
        <dbReference type="Rhea" id="RHEA:11016"/>
        <dbReference type="ChEBI" id="CHEBI:15377"/>
        <dbReference type="ChEBI" id="CHEBI:16199"/>
        <dbReference type="ChEBI" id="CHEBI:17536"/>
        <dbReference type="ChEBI" id="CHEBI:57296"/>
        <dbReference type="EC" id="3.5.3.4"/>
    </reaction>
</comment>
<evidence type="ECO:0000256" key="2">
    <source>
        <dbReference type="ARBA" id="ARBA00022631"/>
    </source>
</evidence>
<dbReference type="InterPro" id="IPR008979">
    <property type="entry name" value="Galactose-bd-like_sf"/>
</dbReference>
<dbReference type="Proteomes" id="UP000078596">
    <property type="component" value="Chromosome"/>
</dbReference>